<evidence type="ECO:0000313" key="3">
    <source>
        <dbReference type="EMBL" id="GGX35403.1"/>
    </source>
</evidence>
<dbReference type="AlphaFoldDB" id="A0A918K1E8"/>
<accession>A0A918K1E8</accession>
<dbReference type="Gene3D" id="2.30.180.10">
    <property type="entry name" value="FAS1 domain"/>
    <property type="match status" value="3"/>
</dbReference>
<comment type="caution">
    <text evidence="3">The sequence shown here is derived from an EMBL/GenBank/DDBJ whole genome shotgun (WGS) entry which is preliminary data.</text>
</comment>
<dbReference type="RefSeq" id="WP_035088958.1">
    <property type="nucleotide sequence ID" value="NZ_BMWS01000059.1"/>
</dbReference>
<reference evidence="3 4" key="1">
    <citation type="journal article" date="2014" name="Int. J. Syst. Evol. Microbiol.">
        <title>Complete genome sequence of Corynebacterium casei LMG S-19264T (=DSM 44701T), isolated from a smear-ripened cheese.</title>
        <authorList>
            <consortium name="US DOE Joint Genome Institute (JGI-PGF)"/>
            <person name="Walter F."/>
            <person name="Albersmeier A."/>
            <person name="Kalinowski J."/>
            <person name="Ruckert C."/>
        </authorList>
    </citation>
    <scope>NUCLEOTIDE SEQUENCE [LARGE SCALE GENOMIC DNA]</scope>
    <source>
        <strain evidence="3 4">KCTC 12285</strain>
    </source>
</reference>
<proteinExistence type="predicted"/>
<dbReference type="SUPFAM" id="SSF82153">
    <property type="entry name" value="FAS1 domain"/>
    <property type="match status" value="3"/>
</dbReference>
<sequence length="449" mass="47474">MKFKNFIKTVFIALFVTIVFSCSDDDDSIFPSESTTIADFITENPDYSSLLTALKRADLVTTLSGTGNFTVFAPNNAAFDIFLEGKTLEDVPVEDLRKILLNHVLNVIVISDQITTGYILNEANLSTYIEKSDSSIKVNGEAIVTTADIDRSNGVIYPVDKVINIPTMLDFVTKDSNLSSFSSIATANSTTVITALGVEDSNLTLLAPTNAAFTALGDISGLSSIELEQILLNHTISGKLQSTDLSTGYNNTLATYDSSDNNLSIYINTEDGVSFNGISKVSIADIIASNGVIHIVDNVVALPTVVTLVTANPDFSTLVSALTTLTPSTDFVATLNTSLGTNPAPFTVFAPLNSVFDVITVPAENELIPILQHHVIAENNVRSSDFSNGLVTPATLEGGTLTVVMPGTNSAVANLTDGSGNADIEILMVDIQASNGVIHAIGKVLIPAP</sequence>
<evidence type="ECO:0000313" key="4">
    <source>
        <dbReference type="Proteomes" id="UP000601108"/>
    </source>
</evidence>
<dbReference type="PROSITE" id="PS50213">
    <property type="entry name" value="FAS1"/>
    <property type="match status" value="3"/>
</dbReference>
<organism evidence="3 4">
    <name type="scientific">Aquimarina muelleri</name>
    <dbReference type="NCBI Taxonomy" id="279356"/>
    <lineage>
        <taxon>Bacteria</taxon>
        <taxon>Pseudomonadati</taxon>
        <taxon>Bacteroidota</taxon>
        <taxon>Flavobacteriia</taxon>
        <taxon>Flavobacteriales</taxon>
        <taxon>Flavobacteriaceae</taxon>
        <taxon>Aquimarina</taxon>
    </lineage>
</organism>
<evidence type="ECO:0000259" key="2">
    <source>
        <dbReference type="PROSITE" id="PS50213"/>
    </source>
</evidence>
<dbReference type="InterPro" id="IPR000782">
    <property type="entry name" value="FAS1_domain"/>
</dbReference>
<keyword evidence="4" id="KW-1185">Reference proteome</keyword>
<dbReference type="Proteomes" id="UP000601108">
    <property type="component" value="Unassembled WGS sequence"/>
</dbReference>
<dbReference type="InterPro" id="IPR050904">
    <property type="entry name" value="Adhesion/Biosynth-related"/>
</dbReference>
<dbReference type="EMBL" id="BMWS01000059">
    <property type="protein sequence ID" value="GGX35403.1"/>
    <property type="molecule type" value="Genomic_DNA"/>
</dbReference>
<evidence type="ECO:0000256" key="1">
    <source>
        <dbReference type="SAM" id="SignalP"/>
    </source>
</evidence>
<feature type="signal peptide" evidence="1">
    <location>
        <begin position="1"/>
        <end position="21"/>
    </location>
</feature>
<feature type="chain" id="PRO_5037159619" description="FAS1 domain-containing protein" evidence="1">
    <location>
        <begin position="22"/>
        <end position="449"/>
    </location>
</feature>
<dbReference type="GO" id="GO:0005615">
    <property type="term" value="C:extracellular space"/>
    <property type="evidence" value="ECO:0007669"/>
    <property type="project" value="TreeGrafter"/>
</dbReference>
<dbReference type="PROSITE" id="PS51257">
    <property type="entry name" value="PROKAR_LIPOPROTEIN"/>
    <property type="match status" value="1"/>
</dbReference>
<dbReference type="Pfam" id="PF02469">
    <property type="entry name" value="Fasciclin"/>
    <property type="match status" value="3"/>
</dbReference>
<feature type="domain" description="FAS1" evidence="2">
    <location>
        <begin position="302"/>
        <end position="445"/>
    </location>
</feature>
<feature type="domain" description="FAS1" evidence="2">
    <location>
        <begin position="165"/>
        <end position="300"/>
    </location>
</feature>
<name>A0A918K1E8_9FLAO</name>
<dbReference type="SMART" id="SM00554">
    <property type="entry name" value="FAS1"/>
    <property type="match status" value="3"/>
</dbReference>
<gene>
    <name evidence="3" type="ORF">GCM10007384_39490</name>
</gene>
<dbReference type="PANTHER" id="PTHR10900">
    <property type="entry name" value="PERIOSTIN-RELATED"/>
    <property type="match status" value="1"/>
</dbReference>
<protein>
    <recommendedName>
        <fullName evidence="2">FAS1 domain-containing protein</fullName>
    </recommendedName>
</protein>
<feature type="domain" description="FAS1" evidence="2">
    <location>
        <begin position="34"/>
        <end position="163"/>
    </location>
</feature>
<dbReference type="PANTHER" id="PTHR10900:SF77">
    <property type="entry name" value="FI19380P1"/>
    <property type="match status" value="1"/>
</dbReference>
<dbReference type="InterPro" id="IPR036378">
    <property type="entry name" value="FAS1_dom_sf"/>
</dbReference>
<keyword evidence="1" id="KW-0732">Signal</keyword>